<name>A0AAN4ZDW8_9BILA</name>
<proteinExistence type="predicted"/>
<sequence>MLREAILVIEVSYPNGIFVYAREFSPFVYVLGMWDKHCHTLNTNTMEFLPALQIEGADPIRSIHSVFFGEITVEAKTEDSFYTISAQLPAGYISCEIRPYITAR</sequence>
<evidence type="ECO:0000313" key="2">
    <source>
        <dbReference type="Proteomes" id="UP001328107"/>
    </source>
</evidence>
<protein>
    <submittedName>
        <fullName evidence="1">Uncharacterized protein</fullName>
    </submittedName>
</protein>
<organism evidence="1 2">
    <name type="scientific">Pristionchus mayeri</name>
    <dbReference type="NCBI Taxonomy" id="1317129"/>
    <lineage>
        <taxon>Eukaryota</taxon>
        <taxon>Metazoa</taxon>
        <taxon>Ecdysozoa</taxon>
        <taxon>Nematoda</taxon>
        <taxon>Chromadorea</taxon>
        <taxon>Rhabditida</taxon>
        <taxon>Rhabditina</taxon>
        <taxon>Diplogasteromorpha</taxon>
        <taxon>Diplogasteroidea</taxon>
        <taxon>Neodiplogasteridae</taxon>
        <taxon>Pristionchus</taxon>
    </lineage>
</organism>
<accession>A0AAN4ZDW8</accession>
<dbReference type="AlphaFoldDB" id="A0AAN4ZDW8"/>
<comment type="caution">
    <text evidence="1">The sequence shown here is derived from an EMBL/GenBank/DDBJ whole genome shotgun (WGS) entry which is preliminary data.</text>
</comment>
<dbReference type="Proteomes" id="UP001328107">
    <property type="component" value="Unassembled WGS sequence"/>
</dbReference>
<evidence type="ECO:0000313" key="1">
    <source>
        <dbReference type="EMBL" id="GMR39428.1"/>
    </source>
</evidence>
<dbReference type="EMBL" id="BTRK01000002">
    <property type="protein sequence ID" value="GMR39428.1"/>
    <property type="molecule type" value="Genomic_DNA"/>
</dbReference>
<keyword evidence="2" id="KW-1185">Reference proteome</keyword>
<gene>
    <name evidence="1" type="ORF">PMAYCL1PPCAC_09623</name>
</gene>
<reference evidence="2" key="1">
    <citation type="submission" date="2022-10" db="EMBL/GenBank/DDBJ databases">
        <title>Genome assembly of Pristionchus species.</title>
        <authorList>
            <person name="Yoshida K."/>
            <person name="Sommer R.J."/>
        </authorList>
    </citation>
    <scope>NUCLEOTIDE SEQUENCE [LARGE SCALE GENOMIC DNA]</scope>
    <source>
        <strain evidence="2">RS5460</strain>
    </source>
</reference>